<keyword evidence="2" id="KW-0175">Coiled coil</keyword>
<dbReference type="Proteomes" id="UP001163823">
    <property type="component" value="Chromosome 11"/>
</dbReference>
<organism evidence="5 6">
    <name type="scientific">Quillaja saponaria</name>
    <name type="common">Soap bark tree</name>
    <dbReference type="NCBI Taxonomy" id="32244"/>
    <lineage>
        <taxon>Eukaryota</taxon>
        <taxon>Viridiplantae</taxon>
        <taxon>Streptophyta</taxon>
        <taxon>Embryophyta</taxon>
        <taxon>Tracheophyta</taxon>
        <taxon>Spermatophyta</taxon>
        <taxon>Magnoliopsida</taxon>
        <taxon>eudicotyledons</taxon>
        <taxon>Gunneridae</taxon>
        <taxon>Pentapetalae</taxon>
        <taxon>rosids</taxon>
        <taxon>fabids</taxon>
        <taxon>Fabales</taxon>
        <taxon>Quillajaceae</taxon>
        <taxon>Quillaja</taxon>
    </lineage>
</organism>
<dbReference type="Gene3D" id="3.30.40.10">
    <property type="entry name" value="Zinc/RING finger domain, C3HC4 (zinc finger)"/>
    <property type="match status" value="1"/>
</dbReference>
<feature type="region of interest" description="Disordered" evidence="3">
    <location>
        <begin position="235"/>
        <end position="267"/>
    </location>
</feature>
<dbReference type="InterPro" id="IPR013083">
    <property type="entry name" value="Znf_RING/FYVE/PHD"/>
</dbReference>
<keyword evidence="1" id="KW-0863">Zinc-finger</keyword>
<evidence type="ECO:0000259" key="4">
    <source>
        <dbReference type="PROSITE" id="PS50089"/>
    </source>
</evidence>
<feature type="compositionally biased region" description="Basic and acidic residues" evidence="3">
    <location>
        <begin position="257"/>
        <end position="267"/>
    </location>
</feature>
<dbReference type="InterPro" id="IPR046934">
    <property type="entry name" value="PIR2-like"/>
</dbReference>
<dbReference type="SUPFAM" id="SSF57850">
    <property type="entry name" value="RING/U-box"/>
    <property type="match status" value="1"/>
</dbReference>
<sequence>MAGSQNRKKSKRKSRVQKPKEDCNRHRFSGSNPEYAQRECDKNSGLGQEQCDNHHAPDQIQFHPNTKVGETQHVKPSGNIGPADGMQCHYTNQLVDGTSRKCYSDQQLEKLLLRKLERVYDDVYANLKSYGYSDNRVLSAILTNGHAHGYMDTFSNIKHNSLSYIKSGIHEDLSGELLQVSDIMKKFVKNTLKEKISMLCNIRPQLKKGDAMQCLLASDFNLRIAVAMDVPYLTNEGDSDGDEDNNPIDGSSSDHGVQGDHHSGTSDIYDSRKYVSIGKSGVLVNRESRVLKSLNLTPYLKSKLRNNIRKYADAFLSKLEVPPEPVEVSEKLMEGEKEIEEYELEESCMADLVLNGFQRLLLEESLEEDSDDPQVAIVSRLVNHIKDVKQQVKKCKEWAHEKVIQSANKLSSDLLGLKNLKIEKEETEKVINGKILIEEENLKRSTELESSLRNVACQTDAKNATVRRLQHYNAEIRSDVEAFKLRAADSENKCSEVGRKEKKILMRITTLEKQNQQFQEEIEKEKKNFQENHQKLIDLRKYQEAIKLMYVQEVKEKELAITQLQEELRLTKEARVILAGREEALCCKIEIDNQRYKDEIHRLEQEISCFQTCLDSTYNLSGGELHSESQRETLELMLPDVTDLTELAKEDISNRACLICRENESNILFLPCAHQVLCASCSGSFSDNVQSNCPCCDKPIAQRVLVYGGSL</sequence>
<proteinExistence type="predicted"/>
<dbReference type="GO" id="GO:0008270">
    <property type="term" value="F:zinc ion binding"/>
    <property type="evidence" value="ECO:0007669"/>
    <property type="project" value="UniProtKB-KW"/>
</dbReference>
<gene>
    <name evidence="5" type="ORF">O6P43_026841</name>
</gene>
<dbReference type="PROSITE" id="PS50089">
    <property type="entry name" value="ZF_RING_2"/>
    <property type="match status" value="1"/>
</dbReference>
<keyword evidence="1" id="KW-0862">Zinc</keyword>
<evidence type="ECO:0000313" key="5">
    <source>
        <dbReference type="EMBL" id="KAJ7950681.1"/>
    </source>
</evidence>
<dbReference type="AlphaFoldDB" id="A0AAD7PCP1"/>
<name>A0AAD7PCP1_QUISA</name>
<evidence type="ECO:0000256" key="3">
    <source>
        <dbReference type="SAM" id="MobiDB-lite"/>
    </source>
</evidence>
<protein>
    <submittedName>
        <fullName evidence="5">MND1-interacting protein 1-like</fullName>
    </submittedName>
</protein>
<feature type="region of interest" description="Disordered" evidence="3">
    <location>
        <begin position="1"/>
        <end position="86"/>
    </location>
</feature>
<feature type="compositionally biased region" description="Acidic residues" evidence="3">
    <location>
        <begin position="237"/>
        <end position="246"/>
    </location>
</feature>
<dbReference type="PANTHER" id="PTHR46405:SF3">
    <property type="entry name" value="RING_U-BOX SUPERFAMILY PROTEIN"/>
    <property type="match status" value="1"/>
</dbReference>
<dbReference type="Pfam" id="PF13920">
    <property type="entry name" value="zf-C3HC4_3"/>
    <property type="match status" value="1"/>
</dbReference>
<evidence type="ECO:0000256" key="1">
    <source>
        <dbReference type="PROSITE-ProRule" id="PRU00175"/>
    </source>
</evidence>
<feature type="domain" description="RING-type" evidence="4">
    <location>
        <begin position="657"/>
        <end position="697"/>
    </location>
</feature>
<reference evidence="5" key="1">
    <citation type="journal article" date="2023" name="Science">
        <title>Elucidation of the pathway for biosynthesis of saponin adjuvants from the soapbark tree.</title>
        <authorList>
            <person name="Reed J."/>
            <person name="Orme A."/>
            <person name="El-Demerdash A."/>
            <person name="Owen C."/>
            <person name="Martin L.B.B."/>
            <person name="Misra R.C."/>
            <person name="Kikuchi S."/>
            <person name="Rejzek M."/>
            <person name="Martin A.C."/>
            <person name="Harkess A."/>
            <person name="Leebens-Mack J."/>
            <person name="Louveau T."/>
            <person name="Stephenson M.J."/>
            <person name="Osbourn A."/>
        </authorList>
    </citation>
    <scope>NUCLEOTIDE SEQUENCE</scope>
    <source>
        <strain evidence="5">S10</strain>
    </source>
</reference>
<dbReference type="InterPro" id="IPR046527">
    <property type="entry name" value="PIR2-like_helical"/>
</dbReference>
<dbReference type="Pfam" id="PF20235">
    <property type="entry name" value="PIR2-like_helical"/>
    <property type="match status" value="1"/>
</dbReference>
<accession>A0AAD7PCP1</accession>
<keyword evidence="6" id="KW-1185">Reference proteome</keyword>
<dbReference type="EMBL" id="JARAOO010000011">
    <property type="protein sequence ID" value="KAJ7950681.1"/>
    <property type="molecule type" value="Genomic_DNA"/>
</dbReference>
<comment type="caution">
    <text evidence="5">The sequence shown here is derived from an EMBL/GenBank/DDBJ whole genome shotgun (WGS) entry which is preliminary data.</text>
</comment>
<evidence type="ECO:0000313" key="6">
    <source>
        <dbReference type="Proteomes" id="UP001163823"/>
    </source>
</evidence>
<keyword evidence="1" id="KW-0479">Metal-binding</keyword>
<dbReference type="KEGG" id="qsa:O6P43_026841"/>
<feature type="compositionally biased region" description="Basic residues" evidence="3">
    <location>
        <begin position="1"/>
        <end position="17"/>
    </location>
</feature>
<dbReference type="InterPro" id="IPR001841">
    <property type="entry name" value="Znf_RING"/>
</dbReference>
<feature type="coiled-coil region" evidence="2">
    <location>
        <begin position="501"/>
        <end position="574"/>
    </location>
</feature>
<dbReference type="PANTHER" id="PTHR46405">
    <property type="entry name" value="OS05G0141500 PROTEIN"/>
    <property type="match status" value="1"/>
</dbReference>
<evidence type="ECO:0000256" key="2">
    <source>
        <dbReference type="SAM" id="Coils"/>
    </source>
</evidence>